<keyword evidence="2" id="KW-0813">Transport</keyword>
<keyword evidence="3" id="KW-0812">Transmembrane</keyword>
<dbReference type="Proteomes" id="UP001187192">
    <property type="component" value="Unassembled WGS sequence"/>
</dbReference>
<dbReference type="SUPFAM" id="SSF161111">
    <property type="entry name" value="Cation efflux protein transmembrane domain-like"/>
    <property type="match status" value="1"/>
</dbReference>
<evidence type="ECO:0000259" key="7">
    <source>
        <dbReference type="Pfam" id="PF01545"/>
    </source>
</evidence>
<feature type="region of interest" description="Disordered" evidence="6">
    <location>
        <begin position="103"/>
        <end position="177"/>
    </location>
</feature>
<keyword evidence="4" id="KW-1133">Transmembrane helix</keyword>
<reference evidence="8" key="1">
    <citation type="submission" date="2023-07" db="EMBL/GenBank/DDBJ databases">
        <title>draft genome sequence of fig (Ficus carica).</title>
        <authorList>
            <person name="Takahashi T."/>
            <person name="Nishimura K."/>
        </authorList>
    </citation>
    <scope>NUCLEOTIDE SEQUENCE</scope>
</reference>
<proteinExistence type="predicted"/>
<dbReference type="Gene3D" id="1.20.1510.10">
    <property type="entry name" value="Cation efflux protein transmembrane domain"/>
    <property type="match status" value="1"/>
</dbReference>
<feature type="compositionally biased region" description="Basic residues" evidence="6">
    <location>
        <begin position="9"/>
        <end position="27"/>
    </location>
</feature>
<keyword evidence="9" id="KW-1185">Reference proteome</keyword>
<evidence type="ECO:0000256" key="1">
    <source>
        <dbReference type="ARBA" id="ARBA00004141"/>
    </source>
</evidence>
<dbReference type="GO" id="GO:0005384">
    <property type="term" value="F:manganese ion transmembrane transporter activity"/>
    <property type="evidence" value="ECO:0007669"/>
    <property type="project" value="TreeGrafter"/>
</dbReference>
<dbReference type="PANTHER" id="PTHR43840:SF13">
    <property type="entry name" value="CATION EFFLUX PROTEIN CYTOPLASMIC DOMAIN-CONTAINING PROTEIN"/>
    <property type="match status" value="1"/>
</dbReference>
<evidence type="ECO:0000256" key="2">
    <source>
        <dbReference type="ARBA" id="ARBA00022448"/>
    </source>
</evidence>
<dbReference type="AlphaFoldDB" id="A0AA88AAC0"/>
<feature type="compositionally biased region" description="Gly residues" evidence="6">
    <location>
        <begin position="126"/>
        <end position="142"/>
    </location>
</feature>
<dbReference type="InterPro" id="IPR036837">
    <property type="entry name" value="Cation_efflux_CTD_sf"/>
</dbReference>
<evidence type="ECO:0000313" key="8">
    <source>
        <dbReference type="EMBL" id="GMN49562.1"/>
    </source>
</evidence>
<sequence>MTLPTPSLFRRRRPFRHRRPQPRRRRPSSGCPLPQPSPTPRPPATPLQPSPADPQPPTRPPAPHPARRPPQPGPPSPGLSTPRLSFSLPLSLSTLSPLSLSLPHLSLGPPTPPLTQEEREKERGSRGWGWDGGRQAAGGGGAEGREEREGEAGEGGRGAGWGPGASEGGLGGVPEAEEWGGRGWGRRWSSRGWVAGVGAVASAGEDLGWKESYEVRCMVFIQAVEQLIKDEPSEKMTTDQLVWLYAIMITASAVKLALWIYCKSSGNKIVRAYAKDHYFDVVTNVVGLVAAVLADKFYWWIDPVGAIILAIYTISNWSGTVIENAVSLVGQSAPPEVLQKLTYLVIRHPLVKRIDTVRAYTFGVLYFVEWHLILRTSAHIIIGKVVDLHWEVDIELPEDLPLKEAHLIGETLQIKLEKLPEVERAFVHLDFECDHKPEHSVLHRLPNSQP</sequence>
<evidence type="ECO:0000256" key="6">
    <source>
        <dbReference type="SAM" id="MobiDB-lite"/>
    </source>
</evidence>
<feature type="region of interest" description="Disordered" evidence="6">
    <location>
        <begin position="1"/>
        <end position="85"/>
    </location>
</feature>
<dbReference type="EMBL" id="BTGU01000031">
    <property type="protein sequence ID" value="GMN49562.1"/>
    <property type="molecule type" value="Genomic_DNA"/>
</dbReference>
<dbReference type="PANTHER" id="PTHR43840">
    <property type="entry name" value="MITOCHONDRIAL METAL TRANSPORTER 1-RELATED"/>
    <property type="match status" value="1"/>
</dbReference>
<evidence type="ECO:0000313" key="9">
    <source>
        <dbReference type="Proteomes" id="UP001187192"/>
    </source>
</evidence>
<name>A0AA88AAC0_FICCA</name>
<dbReference type="InterPro" id="IPR027469">
    <property type="entry name" value="Cation_efflux_TMD_sf"/>
</dbReference>
<dbReference type="GO" id="GO:0016020">
    <property type="term" value="C:membrane"/>
    <property type="evidence" value="ECO:0007669"/>
    <property type="project" value="UniProtKB-SubCell"/>
</dbReference>
<dbReference type="SUPFAM" id="SSF160240">
    <property type="entry name" value="Cation efflux protein cytoplasmic domain-like"/>
    <property type="match status" value="2"/>
</dbReference>
<organism evidence="8 9">
    <name type="scientific">Ficus carica</name>
    <name type="common">Common fig</name>
    <dbReference type="NCBI Taxonomy" id="3494"/>
    <lineage>
        <taxon>Eukaryota</taxon>
        <taxon>Viridiplantae</taxon>
        <taxon>Streptophyta</taxon>
        <taxon>Embryophyta</taxon>
        <taxon>Tracheophyta</taxon>
        <taxon>Spermatophyta</taxon>
        <taxon>Magnoliopsida</taxon>
        <taxon>eudicotyledons</taxon>
        <taxon>Gunneridae</taxon>
        <taxon>Pentapetalae</taxon>
        <taxon>rosids</taxon>
        <taxon>fabids</taxon>
        <taxon>Rosales</taxon>
        <taxon>Moraceae</taxon>
        <taxon>Ficeae</taxon>
        <taxon>Ficus</taxon>
    </lineage>
</organism>
<protein>
    <recommendedName>
        <fullName evidence="7">Cation efflux protein transmembrane domain-containing protein</fullName>
    </recommendedName>
</protein>
<feature type="compositionally biased region" description="Pro residues" evidence="6">
    <location>
        <begin position="33"/>
        <end position="77"/>
    </location>
</feature>
<accession>A0AA88AAC0</accession>
<feature type="compositionally biased region" description="Basic and acidic residues" evidence="6">
    <location>
        <begin position="116"/>
        <end position="125"/>
    </location>
</feature>
<feature type="compositionally biased region" description="Gly residues" evidence="6">
    <location>
        <begin position="153"/>
        <end position="172"/>
    </location>
</feature>
<gene>
    <name evidence="8" type="ORF">TIFTF001_018721</name>
</gene>
<dbReference type="Pfam" id="PF01545">
    <property type="entry name" value="Cation_efflux"/>
    <property type="match status" value="1"/>
</dbReference>
<feature type="domain" description="Cation efflux protein transmembrane" evidence="7">
    <location>
        <begin position="217"/>
        <end position="329"/>
    </location>
</feature>
<comment type="caution">
    <text evidence="8">The sequence shown here is derived from an EMBL/GenBank/DDBJ whole genome shotgun (WGS) entry which is preliminary data.</text>
</comment>
<keyword evidence="5" id="KW-0472">Membrane</keyword>
<dbReference type="Gene3D" id="3.30.70.1350">
    <property type="entry name" value="Cation efflux protein, cytoplasmic domain"/>
    <property type="match status" value="1"/>
</dbReference>
<dbReference type="InterPro" id="IPR050291">
    <property type="entry name" value="CDF_Transporter"/>
</dbReference>
<comment type="subcellular location">
    <subcellularLocation>
        <location evidence="1">Membrane</location>
        <topology evidence="1">Multi-pass membrane protein</topology>
    </subcellularLocation>
</comment>
<evidence type="ECO:0000256" key="5">
    <source>
        <dbReference type="ARBA" id="ARBA00023136"/>
    </source>
</evidence>
<evidence type="ECO:0000256" key="4">
    <source>
        <dbReference type="ARBA" id="ARBA00022989"/>
    </source>
</evidence>
<dbReference type="InterPro" id="IPR058533">
    <property type="entry name" value="Cation_efflux_TM"/>
</dbReference>
<evidence type="ECO:0000256" key="3">
    <source>
        <dbReference type="ARBA" id="ARBA00022692"/>
    </source>
</evidence>